<proteinExistence type="predicted"/>
<sequence length="69" mass="7763">MTPLSKDAPQPLTRAGRLMTPADVAEYLGKPTSWVYSQWRGTGIPFRKVGNQLRCRPGDLDNWFDQQAA</sequence>
<evidence type="ECO:0000313" key="2">
    <source>
        <dbReference type="EMBL" id="GAA0406432.1"/>
    </source>
</evidence>
<dbReference type="InterPro" id="IPR041657">
    <property type="entry name" value="HTH_17"/>
</dbReference>
<evidence type="ECO:0000259" key="1">
    <source>
        <dbReference type="Pfam" id="PF12728"/>
    </source>
</evidence>
<protein>
    <recommendedName>
        <fullName evidence="1">Helix-turn-helix domain-containing protein</fullName>
    </recommendedName>
</protein>
<dbReference type="Pfam" id="PF12728">
    <property type="entry name" value="HTH_17"/>
    <property type="match status" value="1"/>
</dbReference>
<name>A0ABN0YR88_9ACTN</name>
<dbReference type="EMBL" id="BAAABX010000032">
    <property type="protein sequence ID" value="GAA0406432.1"/>
    <property type="molecule type" value="Genomic_DNA"/>
</dbReference>
<organism evidence="2 3">
    <name type="scientific">Streptomyces luteireticuli</name>
    <dbReference type="NCBI Taxonomy" id="173858"/>
    <lineage>
        <taxon>Bacteria</taxon>
        <taxon>Bacillati</taxon>
        <taxon>Actinomycetota</taxon>
        <taxon>Actinomycetes</taxon>
        <taxon>Kitasatosporales</taxon>
        <taxon>Streptomycetaceae</taxon>
        <taxon>Streptomyces</taxon>
    </lineage>
</organism>
<accession>A0ABN0YR88</accession>
<keyword evidence="3" id="KW-1185">Reference proteome</keyword>
<gene>
    <name evidence="2" type="ORF">GCM10010357_29260</name>
</gene>
<dbReference type="Proteomes" id="UP001500879">
    <property type="component" value="Unassembled WGS sequence"/>
</dbReference>
<evidence type="ECO:0000313" key="3">
    <source>
        <dbReference type="Proteomes" id="UP001500879"/>
    </source>
</evidence>
<reference evidence="2 3" key="1">
    <citation type="journal article" date="2019" name="Int. J. Syst. Evol. Microbiol.">
        <title>The Global Catalogue of Microorganisms (GCM) 10K type strain sequencing project: providing services to taxonomists for standard genome sequencing and annotation.</title>
        <authorList>
            <consortium name="The Broad Institute Genomics Platform"/>
            <consortium name="The Broad Institute Genome Sequencing Center for Infectious Disease"/>
            <person name="Wu L."/>
            <person name="Ma J."/>
        </authorList>
    </citation>
    <scope>NUCLEOTIDE SEQUENCE [LARGE SCALE GENOMIC DNA]</scope>
    <source>
        <strain evidence="2 3">JCM 4788</strain>
    </source>
</reference>
<feature type="domain" description="Helix-turn-helix" evidence="1">
    <location>
        <begin position="18"/>
        <end position="67"/>
    </location>
</feature>
<comment type="caution">
    <text evidence="2">The sequence shown here is derived from an EMBL/GenBank/DDBJ whole genome shotgun (WGS) entry which is preliminary data.</text>
</comment>